<evidence type="ECO:0000313" key="4">
    <source>
        <dbReference type="EMBL" id="KAK6748096.1"/>
    </source>
</evidence>
<dbReference type="InterPro" id="IPR012677">
    <property type="entry name" value="Nucleotide-bd_a/b_plait_sf"/>
</dbReference>
<dbReference type="Proteomes" id="UP001303046">
    <property type="component" value="Unassembled WGS sequence"/>
</dbReference>
<dbReference type="Gene3D" id="3.30.70.330">
    <property type="match status" value="1"/>
</dbReference>
<organism evidence="4 5">
    <name type="scientific">Necator americanus</name>
    <name type="common">Human hookworm</name>
    <dbReference type="NCBI Taxonomy" id="51031"/>
    <lineage>
        <taxon>Eukaryota</taxon>
        <taxon>Metazoa</taxon>
        <taxon>Ecdysozoa</taxon>
        <taxon>Nematoda</taxon>
        <taxon>Chromadorea</taxon>
        <taxon>Rhabditida</taxon>
        <taxon>Rhabditina</taxon>
        <taxon>Rhabditomorpha</taxon>
        <taxon>Strongyloidea</taxon>
        <taxon>Ancylostomatidae</taxon>
        <taxon>Bunostominae</taxon>
        <taxon>Necator</taxon>
    </lineage>
</organism>
<reference evidence="4 5" key="1">
    <citation type="submission" date="2023-08" db="EMBL/GenBank/DDBJ databases">
        <title>A Necator americanus chromosomal reference genome.</title>
        <authorList>
            <person name="Ilik V."/>
            <person name="Petrzelkova K.J."/>
            <person name="Pardy F."/>
            <person name="Fuh T."/>
            <person name="Niatou-Singa F.S."/>
            <person name="Gouil Q."/>
            <person name="Baker L."/>
            <person name="Ritchie M.E."/>
            <person name="Jex A.R."/>
            <person name="Gazzola D."/>
            <person name="Li H."/>
            <person name="Toshio Fujiwara R."/>
            <person name="Zhan B."/>
            <person name="Aroian R.V."/>
            <person name="Pafco B."/>
            <person name="Schwarz E.M."/>
        </authorList>
    </citation>
    <scope>NUCLEOTIDE SEQUENCE [LARGE SCALE GENOMIC DNA]</scope>
    <source>
        <strain evidence="4 5">Aroian</strain>
        <tissue evidence="4">Whole animal</tissue>
    </source>
</reference>
<dbReference type="CDD" id="cd00590">
    <property type="entry name" value="RRM_SF"/>
    <property type="match status" value="1"/>
</dbReference>
<sequence>MVNCQNNRGKRRRSGLSENKTPEKKARYDIPVAESSKASTCEDEWKNGLTKKRRRRRTKGLREMIKNKIEVALRTFPSPLNHLFTSRDDIGTPQAAFEEVVKAIGLNQEDFLKAISLSPRTVESISNITDMFCIERSGENKLMVKYRATEWSVEDCTVYLDNLPEGCTSEKICRIARKYGSVVQVHLPKSATRPIPSVYGTIEMGRRPKSFAFVQFTDPDACQKMCAAFSVNTPGEGMKQRSQPLVPLLQRLLMQIRTLSRRRRRRTCAQNILLIRLKRQQAAIIKKERSATKRSHKISRAVEQDKGYGNVEQENDHNTSCSEAGENRQNSVGRRKKSSSHRRSTQMQSKKPKRKRQKRRPHEIGPHTIGTSVHNYFERLQVFTLARYRELREEYVALRRESNRHSKELAKQQQHFVEFCSKTRRQKLNENLGSYRERFWYTNKVEEE</sequence>
<dbReference type="SUPFAM" id="SSF54928">
    <property type="entry name" value="RNA-binding domain, RBD"/>
    <property type="match status" value="1"/>
</dbReference>
<dbReference type="EMBL" id="JAVFWL010000004">
    <property type="protein sequence ID" value="KAK6748096.1"/>
    <property type="molecule type" value="Genomic_DNA"/>
</dbReference>
<dbReference type="Pfam" id="PF00076">
    <property type="entry name" value="RRM_1"/>
    <property type="match status" value="1"/>
</dbReference>
<name>A0ABR1DDI7_NECAM</name>
<dbReference type="PROSITE" id="PS50102">
    <property type="entry name" value="RRM"/>
    <property type="match status" value="1"/>
</dbReference>
<proteinExistence type="predicted"/>
<feature type="domain" description="RRM" evidence="3">
    <location>
        <begin position="156"/>
        <end position="232"/>
    </location>
</feature>
<dbReference type="SMART" id="SM00360">
    <property type="entry name" value="RRM"/>
    <property type="match status" value="1"/>
</dbReference>
<dbReference type="InterPro" id="IPR035979">
    <property type="entry name" value="RBD_domain_sf"/>
</dbReference>
<evidence type="ECO:0000259" key="3">
    <source>
        <dbReference type="PROSITE" id="PS50102"/>
    </source>
</evidence>
<evidence type="ECO:0000256" key="2">
    <source>
        <dbReference type="SAM" id="MobiDB-lite"/>
    </source>
</evidence>
<protein>
    <recommendedName>
        <fullName evidence="3">RRM domain-containing protein</fullName>
    </recommendedName>
</protein>
<evidence type="ECO:0000313" key="5">
    <source>
        <dbReference type="Proteomes" id="UP001303046"/>
    </source>
</evidence>
<accession>A0ABR1DDI7</accession>
<keyword evidence="5" id="KW-1185">Reference proteome</keyword>
<dbReference type="InterPro" id="IPR000504">
    <property type="entry name" value="RRM_dom"/>
</dbReference>
<feature type="compositionally biased region" description="Basic residues" evidence="2">
    <location>
        <begin position="333"/>
        <end position="361"/>
    </location>
</feature>
<feature type="region of interest" description="Disordered" evidence="2">
    <location>
        <begin position="1"/>
        <end position="28"/>
    </location>
</feature>
<gene>
    <name evidence="4" type="primary">Necator_chrIV.g14285</name>
    <name evidence="4" type="ORF">RB195_000991</name>
</gene>
<feature type="region of interest" description="Disordered" evidence="2">
    <location>
        <begin position="286"/>
        <end position="370"/>
    </location>
</feature>
<comment type="caution">
    <text evidence="4">The sequence shown here is derived from an EMBL/GenBank/DDBJ whole genome shotgun (WGS) entry which is preliminary data.</text>
</comment>
<feature type="compositionally biased region" description="Polar residues" evidence="2">
    <location>
        <begin position="318"/>
        <end position="332"/>
    </location>
</feature>
<keyword evidence="1" id="KW-0694">RNA-binding</keyword>
<evidence type="ECO:0000256" key="1">
    <source>
        <dbReference type="PROSITE-ProRule" id="PRU00176"/>
    </source>
</evidence>